<reference evidence="1 2" key="1">
    <citation type="submission" date="2020-07" db="EMBL/GenBank/DDBJ databases">
        <title>Sequencing the genomes of 1000 actinobacteria strains.</title>
        <authorList>
            <person name="Klenk H.-P."/>
        </authorList>
    </citation>
    <scope>NUCLEOTIDE SEQUENCE [LARGE SCALE GENOMIC DNA]</scope>
    <source>
        <strain evidence="1 2">CXB654</strain>
    </source>
</reference>
<dbReference type="RefSeq" id="WP_179645236.1">
    <property type="nucleotide sequence ID" value="NZ_BAAAYY010000037.1"/>
</dbReference>
<evidence type="ECO:0000313" key="2">
    <source>
        <dbReference type="Proteomes" id="UP000589036"/>
    </source>
</evidence>
<protein>
    <submittedName>
        <fullName evidence="1">Uncharacterized protein</fullName>
    </submittedName>
</protein>
<dbReference type="Proteomes" id="UP000589036">
    <property type="component" value="Unassembled WGS sequence"/>
</dbReference>
<accession>A0A852U6A6</accession>
<proteinExistence type="predicted"/>
<organism evidence="1 2">
    <name type="scientific">Spinactinospora alkalitolerans</name>
    <dbReference type="NCBI Taxonomy" id="687207"/>
    <lineage>
        <taxon>Bacteria</taxon>
        <taxon>Bacillati</taxon>
        <taxon>Actinomycetota</taxon>
        <taxon>Actinomycetes</taxon>
        <taxon>Streptosporangiales</taxon>
        <taxon>Nocardiopsidaceae</taxon>
        <taxon>Spinactinospora</taxon>
    </lineage>
</organism>
<gene>
    <name evidence="1" type="ORF">HDA32_004724</name>
</gene>
<sequence length="162" mass="16915">MAFDLAPILPTVEPTLFAPVFVALFAAHQVGDHWVQSSCQAATKARPGWAGRAACARHVASLALTKVIALAVVALVLGLDIHPAAVGLALAVDAGSHYWADRRTTLARLAQRVGKGEFYTLGAPRPGHDDAPHLGTGAYALDQSWHVAWLLVAALITTIGGA</sequence>
<dbReference type="EMBL" id="JACCCC010000001">
    <property type="protein sequence ID" value="NYE49604.1"/>
    <property type="molecule type" value="Genomic_DNA"/>
</dbReference>
<keyword evidence="2" id="KW-1185">Reference proteome</keyword>
<dbReference type="AlphaFoldDB" id="A0A852U6A6"/>
<name>A0A852U6A6_9ACTN</name>
<evidence type="ECO:0000313" key="1">
    <source>
        <dbReference type="EMBL" id="NYE49604.1"/>
    </source>
</evidence>
<dbReference type="InterPro" id="IPR021737">
    <property type="entry name" value="Phage_phiKZ_Orf197"/>
</dbReference>
<dbReference type="Pfam" id="PF11750">
    <property type="entry name" value="DUF3307"/>
    <property type="match status" value="1"/>
</dbReference>
<comment type="caution">
    <text evidence="1">The sequence shown here is derived from an EMBL/GenBank/DDBJ whole genome shotgun (WGS) entry which is preliminary data.</text>
</comment>